<protein>
    <submittedName>
        <fullName evidence="2">Uncharacterized protein</fullName>
    </submittedName>
</protein>
<reference evidence="2 3" key="1">
    <citation type="submission" date="2019-02" db="EMBL/GenBank/DDBJ databases">
        <title>Deep-cultivation of Planctomycetes and their phenomic and genomic characterization uncovers novel biology.</title>
        <authorList>
            <person name="Wiegand S."/>
            <person name="Jogler M."/>
            <person name="Boedeker C."/>
            <person name="Pinto D."/>
            <person name="Vollmers J."/>
            <person name="Rivas-Marin E."/>
            <person name="Kohn T."/>
            <person name="Peeters S.H."/>
            <person name="Heuer A."/>
            <person name="Rast P."/>
            <person name="Oberbeckmann S."/>
            <person name="Bunk B."/>
            <person name="Jeske O."/>
            <person name="Meyerdierks A."/>
            <person name="Storesund J.E."/>
            <person name="Kallscheuer N."/>
            <person name="Luecker S."/>
            <person name="Lage O.M."/>
            <person name="Pohl T."/>
            <person name="Merkel B.J."/>
            <person name="Hornburger P."/>
            <person name="Mueller R.-W."/>
            <person name="Bruemmer F."/>
            <person name="Labrenz M."/>
            <person name="Spormann A.M."/>
            <person name="Op den Camp H."/>
            <person name="Overmann J."/>
            <person name="Amann R."/>
            <person name="Jetten M.S.M."/>
            <person name="Mascher T."/>
            <person name="Medema M.H."/>
            <person name="Devos D.P."/>
            <person name="Kaster A.-K."/>
            <person name="Ovreas L."/>
            <person name="Rohde M."/>
            <person name="Galperin M.Y."/>
            <person name="Jogler C."/>
        </authorList>
    </citation>
    <scope>NUCLEOTIDE SEQUENCE [LARGE SCALE GENOMIC DNA]</scope>
    <source>
        <strain evidence="2 3">KS4</strain>
    </source>
</reference>
<dbReference type="KEGG" id="pcor:KS4_02570"/>
<evidence type="ECO:0000313" key="3">
    <source>
        <dbReference type="Proteomes" id="UP000317369"/>
    </source>
</evidence>
<name>A0A517YPR8_9BACT</name>
<sequence>MMGNRYYFVIFIFQTLGVLSLTALPVVCLLLAAWKGRMVWSGPRCEGKVGRMIGGGRRCGYELRGMKDFKSKQCPECGQYLGEVGAVRYVQGRFSWRVLILTLSLIGVTGVVGGGVAVYQDYQWQRMLETGEGMSLYSMRFDVFLKYLEKHPEEVMDGKEWLWAMDHHLGMKGKQITREEMGKVCEVMKVAMRSEVGLDFLSDYGDRLYQSMAQSGMMDEGMWVELAREWHGGEMRLNETKRQFGGSWMRLLVSGEEKADWFKKDEMAGIRPLWWVKEVTLNGEVFDGVVDQVKRSDYGRREFELRGKGNKRFKAGAYEIEVVIERGFVRVDDGVAFEEPTKREDWPTDVMGLEEQRVSYRCELFEDVDAAVGLVKDETFAAKMEREYSVKRCVARKFRGKVRLVLEMRRMMRVEIGEGDKVLLAAMYDEGPMVADRLKVNLVGEVRFGDQVFELSEAGHSVDWGGFPDDPVIEIVETYVGDVDELGEDVREVDVVLRGERDEWLSRDWDVEGFWDGEIEVKGVKVERWDLGEWGGE</sequence>
<proteinExistence type="predicted"/>
<dbReference type="EMBL" id="CP036425">
    <property type="protein sequence ID" value="QDU32227.1"/>
    <property type="molecule type" value="Genomic_DNA"/>
</dbReference>
<evidence type="ECO:0000313" key="2">
    <source>
        <dbReference type="EMBL" id="QDU32227.1"/>
    </source>
</evidence>
<evidence type="ECO:0000256" key="1">
    <source>
        <dbReference type="SAM" id="Phobius"/>
    </source>
</evidence>
<organism evidence="2 3">
    <name type="scientific">Poriferisphaera corsica</name>
    <dbReference type="NCBI Taxonomy" id="2528020"/>
    <lineage>
        <taxon>Bacteria</taxon>
        <taxon>Pseudomonadati</taxon>
        <taxon>Planctomycetota</taxon>
        <taxon>Phycisphaerae</taxon>
        <taxon>Phycisphaerales</taxon>
        <taxon>Phycisphaeraceae</taxon>
        <taxon>Poriferisphaera</taxon>
    </lineage>
</organism>
<gene>
    <name evidence="2" type="ORF">KS4_02570</name>
</gene>
<dbReference type="AlphaFoldDB" id="A0A517YPR8"/>
<dbReference type="Proteomes" id="UP000317369">
    <property type="component" value="Chromosome"/>
</dbReference>
<feature type="transmembrane region" description="Helical" evidence="1">
    <location>
        <begin position="98"/>
        <end position="119"/>
    </location>
</feature>
<keyword evidence="3" id="KW-1185">Reference proteome</keyword>
<accession>A0A517YPR8</accession>
<keyword evidence="1" id="KW-0472">Membrane</keyword>
<keyword evidence="1" id="KW-0812">Transmembrane</keyword>
<feature type="transmembrane region" description="Helical" evidence="1">
    <location>
        <begin position="6"/>
        <end position="34"/>
    </location>
</feature>
<keyword evidence="1" id="KW-1133">Transmembrane helix</keyword>